<reference evidence="2" key="1">
    <citation type="submission" date="2020-10" db="EMBL/GenBank/DDBJ databases">
        <authorList>
            <person name="Gilroy R."/>
        </authorList>
    </citation>
    <scope>NUCLEOTIDE SEQUENCE</scope>
    <source>
        <strain evidence="2">CHK191-8634</strain>
    </source>
</reference>
<evidence type="ECO:0000256" key="1">
    <source>
        <dbReference type="SAM" id="MobiDB-lite"/>
    </source>
</evidence>
<feature type="region of interest" description="Disordered" evidence="1">
    <location>
        <begin position="17"/>
        <end position="43"/>
    </location>
</feature>
<protein>
    <submittedName>
        <fullName evidence="2">Uncharacterized protein</fullName>
    </submittedName>
</protein>
<proteinExistence type="predicted"/>
<comment type="caution">
    <text evidence="2">The sequence shown here is derived from an EMBL/GenBank/DDBJ whole genome shotgun (WGS) entry which is preliminary data.</text>
</comment>
<gene>
    <name evidence="2" type="ORF">IAB67_04955</name>
</gene>
<name>A0A9D1LLK8_9CLOT</name>
<dbReference type="Proteomes" id="UP000824073">
    <property type="component" value="Unassembled WGS sequence"/>
</dbReference>
<dbReference type="EMBL" id="DVMR01000042">
    <property type="protein sequence ID" value="HIU43631.1"/>
    <property type="molecule type" value="Genomic_DNA"/>
</dbReference>
<reference evidence="2" key="2">
    <citation type="journal article" date="2021" name="PeerJ">
        <title>Extensive microbial diversity within the chicken gut microbiome revealed by metagenomics and culture.</title>
        <authorList>
            <person name="Gilroy R."/>
            <person name="Ravi A."/>
            <person name="Getino M."/>
            <person name="Pursley I."/>
            <person name="Horton D.L."/>
            <person name="Alikhan N.F."/>
            <person name="Baker D."/>
            <person name="Gharbi K."/>
            <person name="Hall N."/>
            <person name="Watson M."/>
            <person name="Adriaenssens E.M."/>
            <person name="Foster-Nyarko E."/>
            <person name="Jarju S."/>
            <person name="Secka A."/>
            <person name="Antonio M."/>
            <person name="Oren A."/>
            <person name="Chaudhuri R.R."/>
            <person name="La Ragione R."/>
            <person name="Hildebrand F."/>
            <person name="Pallen M.J."/>
        </authorList>
    </citation>
    <scope>NUCLEOTIDE SEQUENCE</scope>
    <source>
        <strain evidence="2">CHK191-8634</strain>
    </source>
</reference>
<accession>A0A9D1LLK8</accession>
<feature type="compositionally biased region" description="Low complexity" evidence="1">
    <location>
        <begin position="28"/>
        <end position="38"/>
    </location>
</feature>
<evidence type="ECO:0000313" key="2">
    <source>
        <dbReference type="EMBL" id="HIU43631.1"/>
    </source>
</evidence>
<organism evidence="2 3">
    <name type="scientific">Candidatus Ventrousia excrementavium</name>
    <dbReference type="NCBI Taxonomy" id="2840961"/>
    <lineage>
        <taxon>Bacteria</taxon>
        <taxon>Bacillati</taxon>
        <taxon>Bacillota</taxon>
        <taxon>Clostridia</taxon>
        <taxon>Eubacteriales</taxon>
        <taxon>Clostridiaceae</taxon>
        <taxon>Clostridiaceae incertae sedis</taxon>
        <taxon>Candidatus Ventrousia</taxon>
    </lineage>
</organism>
<dbReference type="AlphaFoldDB" id="A0A9D1LLK8"/>
<evidence type="ECO:0000313" key="3">
    <source>
        <dbReference type="Proteomes" id="UP000824073"/>
    </source>
</evidence>
<sequence length="100" mass="10806">MYNRYMNSGGFEDFFKPVEAPAPPPAAEPEVPVAPVEPTENKPKGLSSVLKNLTGGGLKLPEFDTDTLLLLVLVYFLIADDDSNLSDTLLIIGILLLLGF</sequence>